<dbReference type="AlphaFoldDB" id="A0A2A3M3L0"/>
<evidence type="ECO:0000259" key="4">
    <source>
        <dbReference type="Pfam" id="PF05175"/>
    </source>
</evidence>
<keyword evidence="6" id="KW-0255">Endonuclease</keyword>
<dbReference type="RefSeq" id="WP_096010125.1">
    <property type="nucleotide sequence ID" value="NZ_NTME01000013.1"/>
</dbReference>
<evidence type="ECO:0000259" key="5">
    <source>
        <dbReference type="Pfam" id="PF13708"/>
    </source>
</evidence>
<keyword evidence="6" id="KW-0378">Hydrolase</keyword>
<feature type="domain" description="Methyltransferase small" evidence="4">
    <location>
        <begin position="453"/>
        <end position="530"/>
    </location>
</feature>
<evidence type="ECO:0000256" key="3">
    <source>
        <dbReference type="ARBA" id="ARBA00022691"/>
    </source>
</evidence>
<dbReference type="CDD" id="cd02440">
    <property type="entry name" value="AdoMet_MTases"/>
    <property type="match status" value="1"/>
</dbReference>
<dbReference type="InterPro" id="IPR031339">
    <property type="entry name" value="DUF4942"/>
</dbReference>
<dbReference type="Pfam" id="PF13708">
    <property type="entry name" value="DUF4942"/>
    <property type="match status" value="1"/>
</dbReference>
<evidence type="ECO:0000313" key="6">
    <source>
        <dbReference type="EMBL" id="PBJ94658.1"/>
    </source>
</evidence>
<dbReference type="GO" id="GO:0004519">
    <property type="term" value="F:endonuclease activity"/>
    <property type="evidence" value="ECO:0007669"/>
    <property type="project" value="UniProtKB-KW"/>
</dbReference>
<comment type="caution">
    <text evidence="6">The sequence shown here is derived from an EMBL/GenBank/DDBJ whole genome shotgun (WGS) entry which is preliminary data.</text>
</comment>
<dbReference type="PRINTS" id="PR00507">
    <property type="entry name" value="N12N6MTFRASE"/>
</dbReference>
<organism evidence="6 7">
    <name type="scientific">Pseudomonas plecoglossicida</name>
    <dbReference type="NCBI Taxonomy" id="70775"/>
    <lineage>
        <taxon>Bacteria</taxon>
        <taxon>Pseudomonadati</taxon>
        <taxon>Pseudomonadota</taxon>
        <taxon>Gammaproteobacteria</taxon>
        <taxon>Pseudomonadales</taxon>
        <taxon>Pseudomonadaceae</taxon>
        <taxon>Pseudomonas</taxon>
    </lineage>
</organism>
<accession>A0A2A3M3L0</accession>
<dbReference type="Proteomes" id="UP000218102">
    <property type="component" value="Unassembled WGS sequence"/>
</dbReference>
<dbReference type="Gene3D" id="3.40.50.150">
    <property type="entry name" value="Vaccinia Virus protein VP39"/>
    <property type="match status" value="1"/>
</dbReference>
<dbReference type="GO" id="GO:0032259">
    <property type="term" value="P:methylation"/>
    <property type="evidence" value="ECO:0007669"/>
    <property type="project" value="UniProtKB-KW"/>
</dbReference>
<evidence type="ECO:0000256" key="1">
    <source>
        <dbReference type="ARBA" id="ARBA00022603"/>
    </source>
</evidence>
<dbReference type="Pfam" id="PF05175">
    <property type="entry name" value="MTS"/>
    <property type="match status" value="1"/>
</dbReference>
<gene>
    <name evidence="6" type="ORF">CMV24_14420</name>
</gene>
<dbReference type="GO" id="GO:0003676">
    <property type="term" value="F:nucleic acid binding"/>
    <property type="evidence" value="ECO:0007669"/>
    <property type="project" value="InterPro"/>
</dbReference>
<feature type="domain" description="DUF4942" evidence="5">
    <location>
        <begin position="89"/>
        <end position="285"/>
    </location>
</feature>
<dbReference type="EMBL" id="NTME01000013">
    <property type="protein sequence ID" value="PBJ94658.1"/>
    <property type="molecule type" value="Genomic_DNA"/>
</dbReference>
<evidence type="ECO:0000313" key="7">
    <source>
        <dbReference type="Proteomes" id="UP000218102"/>
    </source>
</evidence>
<dbReference type="InterPro" id="IPR029063">
    <property type="entry name" value="SAM-dependent_MTases_sf"/>
</dbReference>
<keyword evidence="6" id="KW-0540">Nuclease</keyword>
<dbReference type="GO" id="GO:0008757">
    <property type="term" value="F:S-adenosylmethionine-dependent methyltransferase activity"/>
    <property type="evidence" value="ECO:0007669"/>
    <property type="project" value="UniProtKB-ARBA"/>
</dbReference>
<dbReference type="InterPro" id="IPR007848">
    <property type="entry name" value="Small_mtfrase_dom"/>
</dbReference>
<name>A0A2A3M3L0_PSEDL</name>
<protein>
    <submittedName>
        <fullName evidence="6">Restriction endonuclease subunit M</fullName>
    </submittedName>
</protein>
<dbReference type="InterPro" id="IPR002052">
    <property type="entry name" value="DNA_methylase_N6_adenine_CS"/>
</dbReference>
<proteinExistence type="predicted"/>
<keyword evidence="1" id="KW-0489">Methyltransferase</keyword>
<keyword evidence="2" id="KW-0808">Transferase</keyword>
<dbReference type="SUPFAM" id="SSF53335">
    <property type="entry name" value="S-adenosyl-L-methionine-dependent methyltransferases"/>
    <property type="match status" value="1"/>
</dbReference>
<keyword evidence="3" id="KW-0949">S-adenosyl-L-methionine</keyword>
<dbReference type="GO" id="GO:0008170">
    <property type="term" value="F:N-methyltransferase activity"/>
    <property type="evidence" value="ECO:0007669"/>
    <property type="project" value="UniProtKB-ARBA"/>
</dbReference>
<reference evidence="6 7" key="1">
    <citation type="submission" date="2017-09" db="EMBL/GenBank/DDBJ databases">
        <authorList>
            <person name="Ehlers B."/>
            <person name="Leendertz F.H."/>
        </authorList>
    </citation>
    <scope>NUCLEOTIDE SEQUENCE [LARGE SCALE GENOMIC DNA]</scope>
    <source>
        <strain evidence="6 7">DJ-1</strain>
    </source>
</reference>
<sequence length="562" mass="62622">MGSVERIKAGELVEDIDDFFALMASDLVDSLVGEYDATRKRLENMASSVSSEACRGVLHYFVEGNVQEQRHSMPTTVEALFNLSGAVGQLNADFWNRALRMTDVLDYMPQKRRDEWFDQIRNPLGRKPGRHSNETELAPLPEFEENTVRSTLASLLNSRTKFFGERVDGIFRSLSREHVTNCPQGFNKRMILLRAITHYDTIDSSTAGVINDLRCVIAKFMGRDEPKYGATDAVIRAARKQNGVWMGVDGNAFRIRIYNGVGTAHLEVHPEMAWRLNAVLASMYPAAIPAEFRTKPKRTKKLKEFELFDRPLPFAVVELLAGMKAGWEKKENPGFREPPFLNVPRTRRFEYGGSNSDNATMVEAGKVLTAIGAVWIKEHSYWRFDYEPADILDQIVCSGCIPDHKSHQFYPTPACVAEKAIELADIQPGHACLEPSAGQGGLADLMPRDATTCIEISELHCKILEAKGHKVVEADFLKVAGLGRFDRIVMNPPFSEGRWQAHLQHAAGLLSDGGRLVAILPSSAKGKDLLPGFTHEWSLSYANEFAGTSVSVVILAAQRELN</sequence>
<dbReference type="PROSITE" id="PS00092">
    <property type="entry name" value="N6_MTASE"/>
    <property type="match status" value="1"/>
</dbReference>
<evidence type="ECO:0000256" key="2">
    <source>
        <dbReference type="ARBA" id="ARBA00022679"/>
    </source>
</evidence>